<sequence>MSTRYVVFEGRRPGIYDSWEKCKVQVDGFSGCLYKKYPSEDMAYAALEEYQRSKIEASNRRRSGSYGSSSKCQAQKSKADTNISLDELADVMSSIEPQYINTDEGKTSTIEFAEEHESDCGILNFSMQEWLQRITQTLGNTDPIYKRHDTITHGGILYCRYYAIINSSLIGETPLCMGRFAAKDWYAREDVALIMMRRVLELHGKKILDFNYYNIKNQKHYAKCLESENFDLIVENAQLKEEIPLAIVNLTFWSELYVALSSVLFELGYLANQKCYKKGHICEEELVAFSFLSFEMDSGATEQDFHPSLVANIDFRKFLNLEEVSQEPMSPGLEVEDSYEKSGPPEPTKAELLAMIEGLTKHVQELEKKLDNTNAVVKVLEVLACHNTNVPGRTNTGNVSDVTDPVNNPIEDTIMDKGKGNASVHVSSPSTEDTFVGTGMDPKLTENFILDNSDEDDHNGRSGTPNFDLAKKYGTSFAPQSSKVLKTMFKAPVDVNFTPKEAQLFAYVFTEDLDITECLVNIEGTKAWRLDFLCFTPGRQISEKLLTLLALKSILRQKFYCCAVTWCLPPVFAIYVPIKYEGIWYLMVLSIPDRVVYQLDAYYFESQIEPRRDVIKNVLQETNVRINTAVGLIMDPFNKEKVTIETAAALRWHTMVG</sequence>
<organism evidence="4 5">
    <name type="scientific">Crotalaria pallida</name>
    <name type="common">Smooth rattlebox</name>
    <name type="synonym">Crotalaria striata</name>
    <dbReference type="NCBI Taxonomy" id="3830"/>
    <lineage>
        <taxon>Eukaryota</taxon>
        <taxon>Viridiplantae</taxon>
        <taxon>Streptophyta</taxon>
        <taxon>Embryophyta</taxon>
        <taxon>Tracheophyta</taxon>
        <taxon>Spermatophyta</taxon>
        <taxon>Magnoliopsida</taxon>
        <taxon>eudicotyledons</taxon>
        <taxon>Gunneridae</taxon>
        <taxon>Pentapetalae</taxon>
        <taxon>rosids</taxon>
        <taxon>fabids</taxon>
        <taxon>Fabales</taxon>
        <taxon>Fabaceae</taxon>
        <taxon>Papilionoideae</taxon>
        <taxon>50 kb inversion clade</taxon>
        <taxon>genistoids sensu lato</taxon>
        <taxon>core genistoids</taxon>
        <taxon>Crotalarieae</taxon>
        <taxon>Crotalaria</taxon>
    </lineage>
</organism>
<comment type="caution">
    <text evidence="4">The sequence shown here is derived from an EMBL/GenBank/DDBJ whole genome shotgun (WGS) entry which is preliminary data.</text>
</comment>
<feature type="coiled-coil region" evidence="1">
    <location>
        <begin position="349"/>
        <end position="383"/>
    </location>
</feature>
<protein>
    <recommendedName>
        <fullName evidence="3">Ribonuclease H1 N-terminal domain-containing protein</fullName>
    </recommendedName>
</protein>
<dbReference type="Pfam" id="PF01693">
    <property type="entry name" value="Cauli_VI"/>
    <property type="match status" value="1"/>
</dbReference>
<evidence type="ECO:0000256" key="1">
    <source>
        <dbReference type="SAM" id="Coils"/>
    </source>
</evidence>
<feature type="compositionally biased region" description="Low complexity" evidence="2">
    <location>
        <begin position="64"/>
        <end position="76"/>
    </location>
</feature>
<proteinExistence type="predicted"/>
<dbReference type="AlphaFoldDB" id="A0AAN9IDF1"/>
<accession>A0AAN9IDF1</accession>
<dbReference type="SUPFAM" id="SSF55658">
    <property type="entry name" value="L9 N-domain-like"/>
    <property type="match status" value="1"/>
</dbReference>
<keyword evidence="1" id="KW-0175">Coiled coil</keyword>
<feature type="region of interest" description="Disordered" evidence="2">
    <location>
        <begin position="416"/>
        <end position="435"/>
    </location>
</feature>
<evidence type="ECO:0000256" key="2">
    <source>
        <dbReference type="SAM" id="MobiDB-lite"/>
    </source>
</evidence>
<dbReference type="InterPro" id="IPR009027">
    <property type="entry name" value="Ribosomal_bL9/RNase_H1_N"/>
</dbReference>
<feature type="domain" description="Ribonuclease H1 N-terminal" evidence="3">
    <location>
        <begin position="5"/>
        <end position="45"/>
    </location>
</feature>
<dbReference type="InterPro" id="IPR011320">
    <property type="entry name" value="RNase_H1_N"/>
</dbReference>
<reference evidence="4 5" key="1">
    <citation type="submission" date="2024-01" db="EMBL/GenBank/DDBJ databases">
        <title>The genomes of 5 underutilized Papilionoideae crops provide insights into root nodulation and disease resistanc.</title>
        <authorList>
            <person name="Yuan L."/>
        </authorList>
    </citation>
    <scope>NUCLEOTIDE SEQUENCE [LARGE SCALE GENOMIC DNA]</scope>
    <source>
        <strain evidence="4">ZHUSHIDOU_FW_LH</strain>
        <tissue evidence="4">Leaf</tissue>
    </source>
</reference>
<name>A0AAN9IDF1_CROPI</name>
<feature type="region of interest" description="Disordered" evidence="2">
    <location>
        <begin position="58"/>
        <end position="78"/>
    </location>
</feature>
<evidence type="ECO:0000259" key="3">
    <source>
        <dbReference type="Pfam" id="PF01693"/>
    </source>
</evidence>
<feature type="compositionally biased region" description="Polar residues" evidence="2">
    <location>
        <begin position="424"/>
        <end position="433"/>
    </location>
</feature>
<gene>
    <name evidence="4" type="ORF">RIF29_21459</name>
</gene>
<evidence type="ECO:0000313" key="5">
    <source>
        <dbReference type="Proteomes" id="UP001372338"/>
    </source>
</evidence>
<dbReference type="Proteomes" id="UP001372338">
    <property type="component" value="Unassembled WGS sequence"/>
</dbReference>
<dbReference type="EMBL" id="JAYWIO010000004">
    <property type="protein sequence ID" value="KAK7268751.1"/>
    <property type="molecule type" value="Genomic_DNA"/>
</dbReference>
<dbReference type="Gene3D" id="3.40.970.10">
    <property type="entry name" value="Ribonuclease H1, N-terminal domain"/>
    <property type="match status" value="1"/>
</dbReference>
<evidence type="ECO:0000313" key="4">
    <source>
        <dbReference type="EMBL" id="KAK7268751.1"/>
    </source>
</evidence>
<keyword evidence="5" id="KW-1185">Reference proteome</keyword>
<dbReference type="InterPro" id="IPR037056">
    <property type="entry name" value="RNase_H1_N_sf"/>
</dbReference>